<dbReference type="AlphaFoldDB" id="V9IC49"/>
<reference evidence="1" key="1">
    <citation type="submission" date="2011-11" db="EMBL/GenBank/DDBJ databases">
        <title>Decoding the brain transcriptome of the Eastern honeybee (Apis cerana) based on pyrosequencing.</title>
        <authorList>
            <person name="Sun L."/>
            <person name="Zheng H."/>
            <person name="Wang Y."/>
            <person name="Xie X."/>
            <person name="Zhu Y."/>
            <person name="Gu W."/>
            <person name="Wang S."/>
        </authorList>
    </citation>
    <scope>NUCLEOTIDE SEQUENCE</scope>
    <source>
        <tissue evidence="1">Brain</tissue>
    </source>
</reference>
<dbReference type="GO" id="GO:0016301">
    <property type="term" value="F:kinase activity"/>
    <property type="evidence" value="ECO:0007669"/>
    <property type="project" value="UniProtKB-KW"/>
</dbReference>
<sequence length="42" mass="4848">MSSSVCHAPLPARMEAFTTRLCLRAADQYERLLQAHFNKLNR</sequence>
<gene>
    <name evidence="1" type="ORF">ACCB01297.1</name>
</gene>
<accession>V9IC49</accession>
<evidence type="ECO:0000313" key="1">
    <source>
        <dbReference type="EMBL" id="AEY58693.1"/>
    </source>
</evidence>
<keyword evidence="1" id="KW-0418">Kinase</keyword>
<keyword evidence="1" id="KW-0808">Transferase</keyword>
<name>V9IC49_APICE</name>
<proteinExistence type="evidence at transcript level"/>
<protein>
    <submittedName>
        <fullName evidence="1">Inositol 1,4,5-triphosphate kinase</fullName>
    </submittedName>
</protein>
<organism evidence="1">
    <name type="scientific">Apis cerana</name>
    <name type="common">Indian honeybee</name>
    <dbReference type="NCBI Taxonomy" id="7461"/>
    <lineage>
        <taxon>Eukaryota</taxon>
        <taxon>Metazoa</taxon>
        <taxon>Ecdysozoa</taxon>
        <taxon>Arthropoda</taxon>
        <taxon>Hexapoda</taxon>
        <taxon>Insecta</taxon>
        <taxon>Pterygota</taxon>
        <taxon>Neoptera</taxon>
        <taxon>Endopterygota</taxon>
        <taxon>Hymenoptera</taxon>
        <taxon>Apocrita</taxon>
        <taxon>Aculeata</taxon>
        <taxon>Apoidea</taxon>
        <taxon>Anthophila</taxon>
        <taxon>Apidae</taxon>
        <taxon>Apis</taxon>
    </lineage>
</organism>
<dbReference type="EMBL" id="JR039427">
    <property type="protein sequence ID" value="AEY58693.1"/>
    <property type="molecule type" value="mRNA"/>
</dbReference>